<name>A0A316BL57_PSESE</name>
<accession>A0A316BL57</accession>
<reference evidence="1 2" key="1">
    <citation type="submission" date="2018-05" db="EMBL/GenBank/DDBJ databases">
        <title>Genomic Encyclopedia of Type Strains, Phase IV (KMG-IV): sequencing the most valuable type-strain genomes for metagenomic binning, comparative biology and taxonomic classification.</title>
        <authorList>
            <person name="Goeker M."/>
        </authorList>
    </citation>
    <scope>NUCLEOTIDE SEQUENCE [LARGE SCALE GENOMIC DNA]</scope>
    <source>
        <strain evidence="1 2">DSM 6986</strain>
    </source>
</reference>
<keyword evidence="2" id="KW-1185">Reference proteome</keyword>
<gene>
    <name evidence="1" type="ORF">C7441_12528</name>
</gene>
<protein>
    <recommendedName>
        <fullName evidence="3">ParB-like nuclease family protein</fullName>
    </recommendedName>
</protein>
<comment type="caution">
    <text evidence="1">The sequence shown here is derived from an EMBL/GenBank/DDBJ whole genome shotgun (WGS) entry which is preliminary data.</text>
</comment>
<evidence type="ECO:0000313" key="1">
    <source>
        <dbReference type="EMBL" id="PWJ73844.1"/>
    </source>
</evidence>
<dbReference type="AlphaFoldDB" id="A0A316BL57"/>
<organism evidence="1 2">
    <name type="scientific">Pseudaminobacter salicylatoxidans</name>
    <dbReference type="NCBI Taxonomy" id="93369"/>
    <lineage>
        <taxon>Bacteria</taxon>
        <taxon>Pseudomonadati</taxon>
        <taxon>Pseudomonadota</taxon>
        <taxon>Alphaproteobacteria</taxon>
        <taxon>Hyphomicrobiales</taxon>
        <taxon>Phyllobacteriaceae</taxon>
        <taxon>Pseudaminobacter</taxon>
    </lineage>
</organism>
<proteinExistence type="predicted"/>
<evidence type="ECO:0008006" key="3">
    <source>
        <dbReference type="Google" id="ProtNLM"/>
    </source>
</evidence>
<dbReference type="EMBL" id="QGGG01000025">
    <property type="protein sequence ID" value="PWJ73844.1"/>
    <property type="molecule type" value="Genomic_DNA"/>
</dbReference>
<dbReference type="Proteomes" id="UP000245396">
    <property type="component" value="Unassembled WGS sequence"/>
</dbReference>
<dbReference type="RefSeq" id="WP_210205695.1">
    <property type="nucleotide sequence ID" value="NZ_QGGG01000025.1"/>
</dbReference>
<sequence length="306" mass="33774">MTELRHIYPINISDLKPTTPSTGEPIFESVDPATLYVDPTYQRDIGERGIRQIRKMIVGWDWTKFRAPVCSYAEASGQTVLKVIDGQHTAIAAASHPRIDRIPVQIVEAADTAAQASAFIGHNVDRLGVTKLQLHQAALVAGDEDALTIQQVCDRAGVRMLLTNNGNYEPGDTVAITAIAALVRKHTAMKARQILEVLAKAELAPIGTPHVKAAELLMTDPDYCDQFEPEDLTREIATAGVTAEHEARLFAVAQKVPLWKALAITWFKKTRKRRRAAARNTSSSSQWLPCQCLSAWDLLSKLCFLR</sequence>
<evidence type="ECO:0000313" key="2">
    <source>
        <dbReference type="Proteomes" id="UP000245396"/>
    </source>
</evidence>